<gene>
    <name evidence="3" type="ORF">GpartN1_g1694.t1</name>
    <name evidence="4" type="ORF">GpartN1_g6283.t1</name>
</gene>
<dbReference type="AlphaFoldDB" id="A0A9C7PSG9"/>
<proteinExistence type="predicted"/>
<dbReference type="Proteomes" id="UP001061958">
    <property type="component" value="Unassembled WGS sequence"/>
</dbReference>
<organism evidence="3 5">
    <name type="scientific">Galdieria partita</name>
    <dbReference type="NCBI Taxonomy" id="83374"/>
    <lineage>
        <taxon>Eukaryota</taxon>
        <taxon>Rhodophyta</taxon>
        <taxon>Bangiophyceae</taxon>
        <taxon>Galdieriales</taxon>
        <taxon>Galdieriaceae</taxon>
        <taxon>Galdieria</taxon>
    </lineage>
</organism>
<evidence type="ECO:0000313" key="3">
    <source>
        <dbReference type="EMBL" id="GJQ09903.1"/>
    </source>
</evidence>
<feature type="compositionally biased region" description="Basic and acidic residues" evidence="2">
    <location>
        <begin position="78"/>
        <end position="93"/>
    </location>
</feature>
<feature type="coiled-coil region" evidence="1">
    <location>
        <begin position="160"/>
        <end position="187"/>
    </location>
</feature>
<dbReference type="EMBL" id="BQMJ01000011">
    <property type="protein sequence ID" value="GJQ09903.1"/>
    <property type="molecule type" value="Genomic_DNA"/>
</dbReference>
<reference evidence="3" key="2">
    <citation type="submission" date="2022-01" db="EMBL/GenBank/DDBJ databases">
        <authorList>
            <person name="Hirooka S."/>
            <person name="Miyagishima S.Y."/>
        </authorList>
    </citation>
    <scope>NUCLEOTIDE SEQUENCE</scope>
    <source>
        <strain evidence="3">NBRC 102759</strain>
    </source>
</reference>
<feature type="compositionally biased region" description="Polar residues" evidence="2">
    <location>
        <begin position="316"/>
        <end position="330"/>
    </location>
</feature>
<evidence type="ECO:0000256" key="1">
    <source>
        <dbReference type="SAM" id="Coils"/>
    </source>
</evidence>
<reference evidence="3" key="1">
    <citation type="journal article" date="2022" name="Proc. Natl. Acad. Sci. U.S.A.">
        <title>Life cycle and functional genomics of the unicellular red alga Galdieria for elucidating algal and plant evolution and industrial use.</title>
        <authorList>
            <person name="Hirooka S."/>
            <person name="Itabashi T."/>
            <person name="Ichinose T.M."/>
            <person name="Onuma R."/>
            <person name="Fujiwara T."/>
            <person name="Yamashita S."/>
            <person name="Jong L.W."/>
            <person name="Tomita R."/>
            <person name="Iwane A.H."/>
            <person name="Miyagishima S.Y."/>
        </authorList>
    </citation>
    <scope>NUCLEOTIDE SEQUENCE</scope>
    <source>
        <strain evidence="3">NBRC 102759</strain>
    </source>
</reference>
<comment type="caution">
    <text evidence="3">The sequence shown here is derived from an EMBL/GenBank/DDBJ whole genome shotgun (WGS) entry which is preliminary data.</text>
</comment>
<dbReference type="OrthoDB" id="8492at2759"/>
<protein>
    <submittedName>
        <fullName evidence="3">Uncharacterized protein</fullName>
    </submittedName>
</protein>
<keyword evidence="1" id="KW-0175">Coiled coil</keyword>
<feature type="region of interest" description="Disordered" evidence="2">
    <location>
        <begin position="78"/>
        <end position="98"/>
    </location>
</feature>
<evidence type="ECO:0000313" key="4">
    <source>
        <dbReference type="EMBL" id="GJQ14492.1"/>
    </source>
</evidence>
<evidence type="ECO:0000313" key="5">
    <source>
        <dbReference type="Proteomes" id="UP001061958"/>
    </source>
</evidence>
<feature type="region of interest" description="Disordered" evidence="2">
    <location>
        <begin position="298"/>
        <end position="369"/>
    </location>
</feature>
<sequence>MSSLSKEQLRARLRLNQRLAVSQSSDNRKPPPYFWRLRPIGSKKNTETTVAVEDSKFHTNSSSIDTNSDHFSELTFHSTKERENSSEELEAKLPTKNKQVEASWKGQGSKREVVDEQEDAKLLPYNEESETTFASDSEGNNYTKASTGTLEESRNVSKDKLLLEKELKRLQEVLSQKEEQIKQKDSEIGYLRQVLGEIATAAHLAVQLESSYSFPTTYYSAEDVKLYKSTDKVSYPSKRGFHSQPRPESGALYVSAQTEADIDALDTRVSYSNEVTKEQESTSNHSLKDRKLKLTLPVDSLGLSGPDTTSGRHKASSLTGDTLSLQSIPSENDVLQYDSEEQQHSNDMIPPSPRVSQLRIQEDYDGNVT</sequence>
<feature type="compositionally biased region" description="Polar residues" evidence="2">
    <location>
        <begin position="131"/>
        <end position="150"/>
    </location>
</feature>
<evidence type="ECO:0000256" key="2">
    <source>
        <dbReference type="SAM" id="MobiDB-lite"/>
    </source>
</evidence>
<accession>A0A9C7PSG9</accession>
<dbReference type="EMBL" id="BQMJ01000056">
    <property type="protein sequence ID" value="GJQ14492.1"/>
    <property type="molecule type" value="Genomic_DNA"/>
</dbReference>
<feature type="region of interest" description="Disordered" evidence="2">
    <location>
        <begin position="129"/>
        <end position="151"/>
    </location>
</feature>
<name>A0A9C7PSG9_9RHOD</name>
<keyword evidence="5" id="KW-1185">Reference proteome</keyword>